<proteinExistence type="predicted"/>
<dbReference type="RefSeq" id="WP_185156726.1">
    <property type="nucleotide sequence ID" value="NZ_CABFPH010000004.1"/>
</dbReference>
<organism evidence="2 3">
    <name type="scientific">Methylobacterium symbioticum</name>
    <dbReference type="NCBI Taxonomy" id="2584084"/>
    <lineage>
        <taxon>Bacteria</taxon>
        <taxon>Pseudomonadati</taxon>
        <taxon>Pseudomonadota</taxon>
        <taxon>Alphaproteobacteria</taxon>
        <taxon>Hyphomicrobiales</taxon>
        <taxon>Methylobacteriaceae</taxon>
        <taxon>Methylobacterium</taxon>
    </lineage>
</organism>
<sequence length="53" mass="5452">MADTPKTTPPETGEEAGIDRPRLTPQGRDADGAEDETDPQGGVKTGQGDKAEG</sequence>
<evidence type="ECO:0000313" key="2">
    <source>
        <dbReference type="EMBL" id="VUD69965.1"/>
    </source>
</evidence>
<feature type="compositionally biased region" description="Low complexity" evidence="1">
    <location>
        <begin position="1"/>
        <end position="11"/>
    </location>
</feature>
<evidence type="ECO:0000256" key="1">
    <source>
        <dbReference type="SAM" id="MobiDB-lite"/>
    </source>
</evidence>
<keyword evidence="3" id="KW-1185">Reference proteome</keyword>
<gene>
    <name evidence="2" type="ORF">MET9862_00526</name>
</gene>
<feature type="region of interest" description="Disordered" evidence="1">
    <location>
        <begin position="1"/>
        <end position="53"/>
    </location>
</feature>
<protein>
    <submittedName>
        <fullName evidence="2">Uncharacterized protein</fullName>
    </submittedName>
</protein>
<dbReference type="AlphaFoldDB" id="A0A509E8P1"/>
<dbReference type="Proteomes" id="UP000410984">
    <property type="component" value="Unassembled WGS sequence"/>
</dbReference>
<name>A0A509E8P1_9HYPH</name>
<evidence type="ECO:0000313" key="3">
    <source>
        <dbReference type="Proteomes" id="UP000410984"/>
    </source>
</evidence>
<reference evidence="2 3" key="1">
    <citation type="submission" date="2019-06" db="EMBL/GenBank/DDBJ databases">
        <authorList>
            <person name="Rodrigo-Torres L."/>
            <person name="Arahal R. D."/>
            <person name="Lucena T."/>
        </authorList>
    </citation>
    <scope>NUCLEOTIDE SEQUENCE [LARGE SCALE GENOMIC DNA]</scope>
    <source>
        <strain evidence="2 3">SB0023/3</strain>
    </source>
</reference>
<accession>A0A509E8P1</accession>
<dbReference type="EMBL" id="CABFPH010000004">
    <property type="protein sequence ID" value="VUD69965.1"/>
    <property type="molecule type" value="Genomic_DNA"/>
</dbReference>